<dbReference type="InterPro" id="IPR003598">
    <property type="entry name" value="Ig_sub2"/>
</dbReference>
<dbReference type="FunFam" id="1.10.220.150:FF:000009">
    <property type="entry name" value="stromal membrane-associated protein 1 isoform X1"/>
    <property type="match status" value="1"/>
</dbReference>
<dbReference type="Gene3D" id="3.80.10.10">
    <property type="entry name" value="Ribonuclease Inhibitor"/>
    <property type="match status" value="1"/>
</dbReference>
<keyword evidence="6" id="KW-0433">Leucine-rich repeat</keyword>
<accession>A0AAN9TCP7</accession>
<dbReference type="Pfam" id="PF13927">
    <property type="entry name" value="Ig_3"/>
    <property type="match status" value="2"/>
</dbReference>
<dbReference type="InterPro" id="IPR037120">
    <property type="entry name" value="Haem_peroxidase_sf_animal"/>
</dbReference>
<dbReference type="InterPro" id="IPR010255">
    <property type="entry name" value="Haem_peroxidase_sf"/>
</dbReference>
<evidence type="ECO:0000256" key="27">
    <source>
        <dbReference type="SAM" id="MobiDB-lite"/>
    </source>
</evidence>
<evidence type="ECO:0000256" key="8">
    <source>
        <dbReference type="ARBA" id="ARBA00022723"/>
    </source>
</evidence>
<proteinExistence type="inferred from homology"/>
<dbReference type="Proteomes" id="UP001367676">
    <property type="component" value="Unassembled WGS sequence"/>
</dbReference>
<dbReference type="InterPro" id="IPR038508">
    <property type="entry name" value="ArfGAP_dom_sf"/>
</dbReference>
<dbReference type="InterPro" id="IPR013106">
    <property type="entry name" value="Ig_V-set"/>
</dbReference>
<feature type="domain" description="Ig-like" evidence="30">
    <location>
        <begin position="909"/>
        <end position="991"/>
    </location>
</feature>
<dbReference type="InterPro" id="IPR013098">
    <property type="entry name" value="Ig_I-set"/>
</dbReference>
<dbReference type="InterPro" id="IPR019791">
    <property type="entry name" value="Haem_peroxidase_animal"/>
</dbReference>
<keyword evidence="8 25" id="KW-0479">Metal-binding</keyword>
<keyword evidence="12" id="KW-0862">Zinc</keyword>
<dbReference type="CDD" id="cd09826">
    <property type="entry name" value="peroxidasin_like"/>
    <property type="match status" value="1"/>
</dbReference>
<dbReference type="GO" id="GO:0006979">
    <property type="term" value="P:response to oxidative stress"/>
    <property type="evidence" value="ECO:0007669"/>
    <property type="project" value="InterPro"/>
</dbReference>
<gene>
    <name evidence="31" type="ORF">V9T40_004821</name>
</gene>
<dbReference type="Gene3D" id="1.10.220.150">
    <property type="entry name" value="Arf GTPase activating protein"/>
    <property type="match status" value="1"/>
</dbReference>
<dbReference type="PROSITE" id="PS50292">
    <property type="entry name" value="PEROXIDASE_3"/>
    <property type="match status" value="1"/>
</dbReference>
<dbReference type="GO" id="GO:0005615">
    <property type="term" value="C:extracellular space"/>
    <property type="evidence" value="ECO:0007669"/>
    <property type="project" value="TreeGrafter"/>
</dbReference>
<feature type="domain" description="Ig-like" evidence="30">
    <location>
        <begin position="809"/>
        <end position="896"/>
    </location>
</feature>
<evidence type="ECO:0000259" key="30">
    <source>
        <dbReference type="PROSITE" id="PS50835"/>
    </source>
</evidence>
<comment type="caution">
    <text evidence="31">The sequence shown here is derived from an EMBL/GenBank/DDBJ whole genome shotgun (WGS) entry which is preliminary data.</text>
</comment>
<dbReference type="InterPro" id="IPR001611">
    <property type="entry name" value="Leu-rich_rpt"/>
</dbReference>
<organism evidence="31 32">
    <name type="scientific">Parthenolecanium corni</name>
    <dbReference type="NCBI Taxonomy" id="536013"/>
    <lineage>
        <taxon>Eukaryota</taxon>
        <taxon>Metazoa</taxon>
        <taxon>Ecdysozoa</taxon>
        <taxon>Arthropoda</taxon>
        <taxon>Hexapoda</taxon>
        <taxon>Insecta</taxon>
        <taxon>Pterygota</taxon>
        <taxon>Neoptera</taxon>
        <taxon>Paraneoptera</taxon>
        <taxon>Hemiptera</taxon>
        <taxon>Sternorrhyncha</taxon>
        <taxon>Coccoidea</taxon>
        <taxon>Coccidae</taxon>
        <taxon>Parthenolecanium</taxon>
    </lineage>
</organism>
<dbReference type="InterPro" id="IPR037278">
    <property type="entry name" value="ARFGAP/RecO"/>
</dbReference>
<evidence type="ECO:0000256" key="24">
    <source>
        <dbReference type="ARBA" id="ARBA00061342"/>
    </source>
</evidence>
<keyword evidence="3" id="KW-0343">GTPase activation</keyword>
<dbReference type="PANTHER" id="PTHR11475:SF58">
    <property type="entry name" value="PEROXIDASIN"/>
    <property type="match status" value="1"/>
</dbReference>
<dbReference type="InterPro" id="IPR003591">
    <property type="entry name" value="Leu-rich_rpt_typical-subtyp"/>
</dbReference>
<feature type="domain" description="Arf-GAP" evidence="29">
    <location>
        <begin position="18"/>
        <end position="133"/>
    </location>
</feature>
<dbReference type="InterPro" id="IPR044732">
    <property type="entry name" value="ArfGAP_SMAP1-like"/>
</dbReference>
<feature type="binding site" description="axial binding residue" evidence="25">
    <location>
        <position position="1639"/>
    </location>
    <ligand>
        <name>heme b</name>
        <dbReference type="ChEBI" id="CHEBI:60344"/>
    </ligand>
    <ligandPart>
        <name>Fe</name>
        <dbReference type="ChEBI" id="CHEBI:18248"/>
    </ligandPart>
</feature>
<keyword evidence="28" id="KW-0472">Membrane</keyword>
<dbReference type="InterPro" id="IPR034824">
    <property type="entry name" value="Peroxidasin_peroxidase"/>
</dbReference>
<keyword evidence="16" id="KW-1015">Disulfide bond</keyword>
<dbReference type="SUPFAM" id="SSF48726">
    <property type="entry name" value="Immunoglobulin"/>
    <property type="match status" value="4"/>
</dbReference>
<keyword evidence="13" id="KW-0106">Calcium</keyword>
<feature type="compositionally biased region" description="Low complexity" evidence="27">
    <location>
        <begin position="182"/>
        <end position="194"/>
    </location>
</feature>
<feature type="transmembrane region" description="Helical" evidence="28">
    <location>
        <begin position="573"/>
        <end position="592"/>
    </location>
</feature>
<feature type="transmembrane region" description="Helical" evidence="28">
    <location>
        <begin position="598"/>
        <end position="616"/>
    </location>
</feature>
<keyword evidence="4" id="KW-0964">Secreted</keyword>
<dbReference type="FunFam" id="2.60.40.10:FF:000130">
    <property type="entry name" value="Hemicentin 1"/>
    <property type="match status" value="1"/>
</dbReference>
<dbReference type="PROSITE" id="PS50835">
    <property type="entry name" value="IG_LIKE"/>
    <property type="match status" value="4"/>
</dbReference>
<dbReference type="CDD" id="cd08839">
    <property type="entry name" value="ArfGap_SMAP"/>
    <property type="match status" value="1"/>
</dbReference>
<keyword evidence="28" id="KW-0812">Transmembrane</keyword>
<dbReference type="SMART" id="SM00406">
    <property type="entry name" value="IGv"/>
    <property type="match status" value="2"/>
</dbReference>
<evidence type="ECO:0000256" key="18">
    <source>
        <dbReference type="ARBA" id="ARBA00023319"/>
    </source>
</evidence>
<keyword evidence="7 25" id="KW-0349">Heme</keyword>
<evidence type="ECO:0000256" key="15">
    <source>
        <dbReference type="ARBA" id="ARBA00023004"/>
    </source>
</evidence>
<dbReference type="PROSITE" id="PS50115">
    <property type="entry name" value="ARFGAP"/>
    <property type="match status" value="1"/>
</dbReference>
<comment type="catalytic activity">
    <reaction evidence="19">
        <text>bromide + H2O2 = hypobromite + H2O</text>
        <dbReference type="Rhea" id="RHEA:66016"/>
        <dbReference type="ChEBI" id="CHEBI:15377"/>
        <dbReference type="ChEBI" id="CHEBI:15858"/>
        <dbReference type="ChEBI" id="CHEBI:16240"/>
        <dbReference type="ChEBI" id="CHEBI:29250"/>
    </reaction>
    <physiologicalReaction direction="left-to-right" evidence="19">
        <dbReference type="Rhea" id="RHEA:66017"/>
    </physiologicalReaction>
</comment>
<evidence type="ECO:0000256" key="7">
    <source>
        <dbReference type="ARBA" id="ARBA00022617"/>
    </source>
</evidence>
<dbReference type="Gene3D" id="2.60.40.10">
    <property type="entry name" value="Immunoglobulins"/>
    <property type="match status" value="4"/>
</dbReference>
<keyword evidence="17" id="KW-0325">Glycoprotein</keyword>
<dbReference type="FunFam" id="2.60.40.10:FF:000107">
    <property type="entry name" value="Myosin, light chain kinase a"/>
    <property type="match status" value="1"/>
</dbReference>
<keyword evidence="32" id="KW-1185">Reference proteome</keyword>
<dbReference type="Pfam" id="PF01412">
    <property type="entry name" value="ArfGap"/>
    <property type="match status" value="1"/>
</dbReference>
<dbReference type="Gene3D" id="1.10.640.10">
    <property type="entry name" value="Haem peroxidase domain superfamily, animal type"/>
    <property type="match status" value="1"/>
</dbReference>
<feature type="region of interest" description="Disordered" evidence="27">
    <location>
        <begin position="169"/>
        <end position="219"/>
    </location>
</feature>
<dbReference type="SMART" id="SM00408">
    <property type="entry name" value="IGc2"/>
    <property type="match status" value="4"/>
</dbReference>
<evidence type="ECO:0000256" key="23">
    <source>
        <dbReference type="ARBA" id="ARBA00049501"/>
    </source>
</evidence>
<dbReference type="SUPFAM" id="SSF48113">
    <property type="entry name" value="Heme-dependent peroxidases"/>
    <property type="match status" value="1"/>
</dbReference>
<evidence type="ECO:0000256" key="10">
    <source>
        <dbReference type="ARBA" id="ARBA00022737"/>
    </source>
</evidence>
<keyword evidence="11 26" id="KW-0863">Zinc-finger</keyword>
<evidence type="ECO:0000256" key="25">
    <source>
        <dbReference type="PIRSR" id="PIRSR619791-2"/>
    </source>
</evidence>
<keyword evidence="14" id="KW-0560">Oxidoreductase</keyword>
<comment type="catalytic activity">
    <reaction evidence="20">
        <text>L-lysyl-[collagen] + L-methionyl-[collagen] + H2O2 = [collagen]-L-lysyl-N-S-L-methionyl-[collagen] + 2 H2O + H(+)</text>
        <dbReference type="Rhea" id="RHEA:66020"/>
        <dbReference type="Rhea" id="RHEA-COMP:12751"/>
        <dbReference type="Rhea" id="RHEA-COMP:16949"/>
        <dbReference type="Rhea" id="RHEA-COMP:16951"/>
        <dbReference type="ChEBI" id="CHEBI:15377"/>
        <dbReference type="ChEBI" id="CHEBI:15378"/>
        <dbReference type="ChEBI" id="CHEBI:16044"/>
        <dbReference type="ChEBI" id="CHEBI:16240"/>
        <dbReference type="ChEBI" id="CHEBI:29969"/>
        <dbReference type="ChEBI" id="CHEBI:166867"/>
    </reaction>
    <physiologicalReaction direction="left-to-right" evidence="20">
        <dbReference type="Rhea" id="RHEA:66021"/>
    </physiologicalReaction>
</comment>
<dbReference type="InterPro" id="IPR003599">
    <property type="entry name" value="Ig_sub"/>
</dbReference>
<keyword evidence="5" id="KW-0575">Peroxidase</keyword>
<dbReference type="GO" id="GO:0004601">
    <property type="term" value="F:peroxidase activity"/>
    <property type="evidence" value="ECO:0007669"/>
    <property type="project" value="UniProtKB-KW"/>
</dbReference>
<dbReference type="Pfam" id="PF03098">
    <property type="entry name" value="An_peroxidase"/>
    <property type="match status" value="1"/>
</dbReference>
<evidence type="ECO:0000256" key="19">
    <source>
        <dbReference type="ARBA" id="ARBA00047544"/>
    </source>
</evidence>
<evidence type="ECO:0000256" key="20">
    <source>
        <dbReference type="ARBA" id="ARBA00047610"/>
    </source>
</evidence>
<evidence type="ECO:0000256" key="4">
    <source>
        <dbReference type="ARBA" id="ARBA00022525"/>
    </source>
</evidence>
<dbReference type="FunFam" id="2.60.40.10:FF:000032">
    <property type="entry name" value="palladin isoform X1"/>
    <property type="match status" value="1"/>
</dbReference>
<dbReference type="InterPro" id="IPR001164">
    <property type="entry name" value="ArfGAP_dom"/>
</dbReference>
<sequence>MSSKAERERIKQIQDKCQRLLNEMLKDDDNKYCVDCDAKGPRWASWNIGIFLCIRCAGIHRKLGVHISKVKSVNLDTWTPQQVVQMGNSRARAVYEANLPENFRRPQSEGSLESFIRAKYEHKKFIAREWVAPPMPKVNWDKELEEEAEKLKKKKREVIQSNISSIRSISTPSVIPQPLPKPQSSSPKPSRTSSHTTDLLGLDTPVKETPNRTPSSDSNLFTNFLPASTETASNTTSTQVVNGSGSNSAFRTEEEESFFNQSMSSTPNKQKPLTKDSILALYGNPGSYNNPILNAGVMGPVFNPANGAGNTFARPNISQSTLQQNDLLNSGVQFPNVASSTMSNLAFSSNPFYSMAASGGQPNISSKKVFSNFPVTNGSSSADSQQAQCMFIAVTLIPNFVLSGSIPPPPVQKKIAIRKCCRNNLFYRDDSESFPCQPIDNITEPFKPSFLEPSESERLPTSYEFVYGIPNCVSKKPWLVYGSPDSCEKLKILSDGKLRHYASEYVDPETCKDDISEEDIGQDYNISQYCIDRVFFSHQNSSHIGEIAWLCVPTPENPWHDTHFVMQRVVNPVSRAIAIVCLLIVAIIYVVLPQLCDLVGNIITTVTICLILAQVADIIQIYHEYHTYSWGATFSMAAMALFAHLVLNNDFEPKKRSSVTDAAIGNSYFIFDLILINNNELVRLTKDSFKNQINLRILHLHKNRIETIEAGTFENLLKLEQLFLHSNNLQTIYVESFPPVTGLRNLRLDNNPLKCDCEIFWFSQWLLNGDSNSSVQVSGICQEPPSLFGKTLYELDGNYLRELGVCRFPRFVTAPEDVEIDKENSPVFFKCTAKGYKKPQISWEHNGGNLDFKNKNYKQLTNGLKIDSVSQAEAGTYKCVATNENGSVKSKVANLKIKQLSNAKIPVSPASNRKTSTEGDFLQIDCRVEGHPVFPISWYKNGVVLHNIPSKISIYSNNSLLLHDLRMEDSGRYDCITTDPSTFIFGSAELIVNAAPVIIESFPESHIIGAGTSIQLRCLAEGHPTPVITWFKNGNSVTPTSRISFKNGGNSLSIENVVELDSGMYTCLAQNVIGSVERNTEIRVRNRGARAPRITIKPFDIDVPQHSSIEIPCKTDGDPAPTTVWYKDNEPLKIIAPKFKVNNANSLRIYNVDISDSGVYTCIVKNIYGNDSASGTVTVVGNFFSKNDEFIIQAANRAKLDIDRAINATLNNLFTRRNSTKSPEFLMKLFRYPDEHARNILKPAEIYSRTLSNVRRHILSGLKLNISGDFAYEELLTSTQLELVANISGCVPHLLVANCSDTEFHSKYATIDGTCNNLQNPMWGSSYTAFRRLLKPIYENGFNTPVGWNKDQRYYGHSKPPARLVSTSIVRTYNITADDEITHMVMQWGQFLDHDLDHALPSTTAESWEGLDCKKTCAFSEPCFPMEVPHDDSRIKDRRCMDFIRSSAVCGSGTTSVFFDGLHPREQLNQLTSYIDASQVYGFTRDRSFLLRELRSDLGLLRGGISSDYNKIYLPTAGQNEVDCRRDLGESNTGCLLAGDIRVNEQVGLLAMQTIWLREHNRVATELREVNPQWNGDTLYYEARRIVIAEMQHITYDHWLPLFVGEEGMRMIGLYEGYNPNIDPSISNVFATAALRIGHTMINPELARLDSQLHTIPQGNLSLGKAFFSPWRLVEEGGVDPLMRGLFVTPAKKKQPNQNLNDELTDKLFTAAHAVSLDLAAMNIQRSRDHGLPGYLEYRRFCNLSTPNTFEALKSDISNPDIRNKLKNVYGHPGNIDVWVGGILEDPTGGAKFGPLFRCLLVEQFQKLRDGDRFWFENPTVFTPAQLEQLKQVTLSRVLCDNGDNISQITKNVFILPHLQSPKFVSCSNIPKMDFTKWRNCGAGIIPK</sequence>
<evidence type="ECO:0008006" key="33">
    <source>
        <dbReference type="Google" id="ProtNLM"/>
    </source>
</evidence>
<dbReference type="SMART" id="SM00369">
    <property type="entry name" value="LRR_TYP"/>
    <property type="match status" value="2"/>
</dbReference>
<comment type="similarity">
    <text evidence="24">Belongs to the peroxidase family. XPO subfamily.</text>
</comment>
<dbReference type="PROSITE" id="PS51450">
    <property type="entry name" value="LRR"/>
    <property type="match status" value="1"/>
</dbReference>
<evidence type="ECO:0000256" key="28">
    <source>
        <dbReference type="SAM" id="Phobius"/>
    </source>
</evidence>
<comment type="subcellular location">
    <subcellularLocation>
        <location evidence="2">Secreted</location>
    </subcellularLocation>
</comment>
<dbReference type="InterPro" id="IPR036179">
    <property type="entry name" value="Ig-like_dom_sf"/>
</dbReference>
<evidence type="ECO:0000256" key="12">
    <source>
        <dbReference type="ARBA" id="ARBA00022833"/>
    </source>
</evidence>
<evidence type="ECO:0000256" key="13">
    <source>
        <dbReference type="ARBA" id="ARBA00022837"/>
    </source>
</evidence>
<dbReference type="Pfam" id="PF13855">
    <property type="entry name" value="LRR_8"/>
    <property type="match status" value="1"/>
</dbReference>
<evidence type="ECO:0000259" key="29">
    <source>
        <dbReference type="PROSITE" id="PS50115"/>
    </source>
</evidence>
<dbReference type="InterPro" id="IPR000483">
    <property type="entry name" value="Cys-rich_flank_reg_C"/>
</dbReference>
<comment type="catalytic activity">
    <reaction evidence="21">
        <text>L-lysyl-[collagen] + L-methionyl-[collagen] + hypobromite = [collagen]-L-lysyl-N-S-L-methionyl-[collagen] + bromide + H2O + H(+)</text>
        <dbReference type="Rhea" id="RHEA:66024"/>
        <dbReference type="Rhea" id="RHEA-COMP:12751"/>
        <dbReference type="Rhea" id="RHEA-COMP:16949"/>
        <dbReference type="Rhea" id="RHEA-COMP:16951"/>
        <dbReference type="ChEBI" id="CHEBI:15377"/>
        <dbReference type="ChEBI" id="CHEBI:15378"/>
        <dbReference type="ChEBI" id="CHEBI:15858"/>
        <dbReference type="ChEBI" id="CHEBI:16044"/>
        <dbReference type="ChEBI" id="CHEBI:29250"/>
        <dbReference type="ChEBI" id="CHEBI:29969"/>
        <dbReference type="ChEBI" id="CHEBI:166867"/>
    </reaction>
    <physiologicalReaction direction="left-to-right" evidence="21">
        <dbReference type="Rhea" id="RHEA:66025"/>
    </physiologicalReaction>
</comment>
<evidence type="ECO:0000256" key="16">
    <source>
        <dbReference type="ARBA" id="ARBA00023157"/>
    </source>
</evidence>
<dbReference type="EMBL" id="JBBCAQ010000032">
    <property type="protein sequence ID" value="KAK7583858.1"/>
    <property type="molecule type" value="Genomic_DNA"/>
</dbReference>
<dbReference type="GO" id="GO:0020037">
    <property type="term" value="F:heme binding"/>
    <property type="evidence" value="ECO:0007669"/>
    <property type="project" value="InterPro"/>
</dbReference>
<feature type="domain" description="Ig-like" evidence="30">
    <location>
        <begin position="1092"/>
        <end position="1178"/>
    </location>
</feature>
<dbReference type="FunFam" id="1.10.640.10:FF:000001">
    <property type="entry name" value="Peroxidasin homolog"/>
    <property type="match status" value="1"/>
</dbReference>
<dbReference type="InterPro" id="IPR032675">
    <property type="entry name" value="LRR_dom_sf"/>
</dbReference>
<evidence type="ECO:0000256" key="22">
    <source>
        <dbReference type="ARBA" id="ARBA00048887"/>
    </source>
</evidence>
<feature type="transmembrane region" description="Helical" evidence="28">
    <location>
        <begin position="628"/>
        <end position="647"/>
    </location>
</feature>
<reference evidence="31 32" key="1">
    <citation type="submission" date="2024-03" db="EMBL/GenBank/DDBJ databases">
        <title>Adaptation during the transition from Ophiocordyceps entomopathogen to insect associate is accompanied by gene loss and intensified selection.</title>
        <authorList>
            <person name="Ward C.M."/>
            <person name="Onetto C.A."/>
            <person name="Borneman A.R."/>
        </authorList>
    </citation>
    <scope>NUCLEOTIDE SEQUENCE [LARGE SCALE GENOMIC DNA]</scope>
    <source>
        <strain evidence="31">AWRI1</strain>
        <tissue evidence="31">Single Adult Female</tissue>
    </source>
</reference>
<evidence type="ECO:0000313" key="31">
    <source>
        <dbReference type="EMBL" id="KAK7583858.1"/>
    </source>
</evidence>
<comment type="cofactor">
    <cofactor evidence="1">
        <name>heme b</name>
        <dbReference type="ChEBI" id="CHEBI:60344"/>
    </cofactor>
</comment>
<dbReference type="GO" id="GO:0071944">
    <property type="term" value="C:cell periphery"/>
    <property type="evidence" value="ECO:0007669"/>
    <property type="project" value="UniProtKB-ARBA"/>
</dbReference>
<dbReference type="SUPFAM" id="SSF52058">
    <property type="entry name" value="L domain-like"/>
    <property type="match status" value="1"/>
</dbReference>
<comment type="catalytic activity">
    <reaction evidence="22">
        <text>L-tyrosyl-[protein] + bromide + H2O2 + H(+) = 3-bromo-L-tyrosyl-[protein] + 2 H2O</text>
        <dbReference type="Rhea" id="RHEA:69360"/>
        <dbReference type="Rhea" id="RHEA-COMP:10136"/>
        <dbReference type="Rhea" id="RHEA-COMP:17686"/>
        <dbReference type="ChEBI" id="CHEBI:15377"/>
        <dbReference type="ChEBI" id="CHEBI:15378"/>
        <dbReference type="ChEBI" id="CHEBI:15858"/>
        <dbReference type="ChEBI" id="CHEBI:16240"/>
        <dbReference type="ChEBI" id="CHEBI:46858"/>
        <dbReference type="ChEBI" id="CHEBI:183512"/>
    </reaction>
    <physiologicalReaction direction="left-to-right" evidence="22">
        <dbReference type="Rhea" id="RHEA:69361"/>
    </physiologicalReaction>
</comment>
<protein>
    <recommendedName>
        <fullName evidence="33">Peroxidase</fullName>
    </recommendedName>
</protein>
<comment type="catalytic activity">
    <reaction evidence="23">
        <text>hypobromite + L-tyrosyl-[protein] + H(+) = 3-bromo-L-tyrosyl-[protein] + H2O</text>
        <dbReference type="Rhea" id="RHEA:69356"/>
        <dbReference type="Rhea" id="RHEA-COMP:10136"/>
        <dbReference type="Rhea" id="RHEA-COMP:17686"/>
        <dbReference type="ChEBI" id="CHEBI:15377"/>
        <dbReference type="ChEBI" id="CHEBI:15378"/>
        <dbReference type="ChEBI" id="CHEBI:29250"/>
        <dbReference type="ChEBI" id="CHEBI:46858"/>
        <dbReference type="ChEBI" id="CHEBI:183512"/>
    </reaction>
    <physiologicalReaction direction="left-to-right" evidence="23">
        <dbReference type="Rhea" id="RHEA:69357"/>
    </physiologicalReaction>
</comment>
<keyword evidence="28" id="KW-1133">Transmembrane helix</keyword>
<evidence type="ECO:0000256" key="26">
    <source>
        <dbReference type="PROSITE-ProRule" id="PRU00288"/>
    </source>
</evidence>
<dbReference type="GO" id="GO:0005096">
    <property type="term" value="F:GTPase activator activity"/>
    <property type="evidence" value="ECO:0007669"/>
    <property type="project" value="UniProtKB-KW"/>
</dbReference>
<keyword evidence="15 25" id="KW-0408">Iron</keyword>
<name>A0AAN9TCP7_9HEMI</name>
<keyword evidence="18" id="KW-0393">Immunoglobulin domain</keyword>
<evidence type="ECO:0000256" key="11">
    <source>
        <dbReference type="ARBA" id="ARBA00022771"/>
    </source>
</evidence>
<dbReference type="SMART" id="SM00409">
    <property type="entry name" value="IG"/>
    <property type="match status" value="4"/>
</dbReference>
<feature type="domain" description="Ig-like" evidence="30">
    <location>
        <begin position="996"/>
        <end position="1083"/>
    </location>
</feature>
<keyword evidence="9" id="KW-0732">Signal</keyword>
<keyword evidence="10" id="KW-0677">Repeat</keyword>
<evidence type="ECO:0000256" key="1">
    <source>
        <dbReference type="ARBA" id="ARBA00001970"/>
    </source>
</evidence>
<dbReference type="InterPro" id="IPR007110">
    <property type="entry name" value="Ig-like_dom"/>
</dbReference>
<dbReference type="Pfam" id="PF07679">
    <property type="entry name" value="I-set"/>
    <property type="match status" value="2"/>
</dbReference>
<dbReference type="SMART" id="SM00082">
    <property type="entry name" value="LRRCT"/>
    <property type="match status" value="1"/>
</dbReference>
<evidence type="ECO:0000256" key="14">
    <source>
        <dbReference type="ARBA" id="ARBA00023002"/>
    </source>
</evidence>
<evidence type="ECO:0000256" key="17">
    <source>
        <dbReference type="ARBA" id="ARBA00023180"/>
    </source>
</evidence>
<evidence type="ECO:0000256" key="5">
    <source>
        <dbReference type="ARBA" id="ARBA00022559"/>
    </source>
</evidence>
<evidence type="ECO:0000256" key="6">
    <source>
        <dbReference type="ARBA" id="ARBA00022614"/>
    </source>
</evidence>
<evidence type="ECO:0000256" key="21">
    <source>
        <dbReference type="ARBA" id="ARBA00048396"/>
    </source>
</evidence>
<dbReference type="GO" id="GO:0008270">
    <property type="term" value="F:zinc ion binding"/>
    <property type="evidence" value="ECO:0007669"/>
    <property type="project" value="UniProtKB-KW"/>
</dbReference>
<dbReference type="SMART" id="SM00105">
    <property type="entry name" value="ArfGap"/>
    <property type="match status" value="1"/>
</dbReference>
<evidence type="ECO:0000256" key="3">
    <source>
        <dbReference type="ARBA" id="ARBA00022468"/>
    </source>
</evidence>
<dbReference type="SUPFAM" id="SSF57863">
    <property type="entry name" value="ArfGap/RecO-like zinc finger"/>
    <property type="match status" value="1"/>
</dbReference>
<dbReference type="InterPro" id="IPR013783">
    <property type="entry name" value="Ig-like_fold"/>
</dbReference>
<evidence type="ECO:0000313" key="32">
    <source>
        <dbReference type="Proteomes" id="UP001367676"/>
    </source>
</evidence>
<evidence type="ECO:0000256" key="2">
    <source>
        <dbReference type="ARBA" id="ARBA00004613"/>
    </source>
</evidence>
<dbReference type="PRINTS" id="PR00457">
    <property type="entry name" value="ANPEROXIDASE"/>
</dbReference>
<dbReference type="PANTHER" id="PTHR11475">
    <property type="entry name" value="OXIDASE/PEROXIDASE"/>
    <property type="match status" value="1"/>
</dbReference>
<evidence type="ECO:0000256" key="9">
    <source>
        <dbReference type="ARBA" id="ARBA00022729"/>
    </source>
</evidence>